<sequence>MIHSLRLELFIVFKSFVIFSFKQCCSYEKWISSTYIFQLRSSIFIFLFVDHALLGHVMETVNVTDEFECHRKCIQNNTCKSFNIHPLKTNAVQKTCEMNNQTRQLKPKHFKKKIGSSYHSSVESPARTSGNTRTHKRTGSTGSIQRAQDTQSKYTVT</sequence>
<keyword evidence="4" id="KW-1185">Reference proteome</keyword>
<protein>
    <recommendedName>
        <fullName evidence="2">Apple domain-containing protein</fullName>
    </recommendedName>
</protein>
<organism evidence="3 4">
    <name type="scientific">Acropora cervicornis</name>
    <name type="common">Staghorn coral</name>
    <dbReference type="NCBI Taxonomy" id="6130"/>
    <lineage>
        <taxon>Eukaryota</taxon>
        <taxon>Metazoa</taxon>
        <taxon>Cnidaria</taxon>
        <taxon>Anthozoa</taxon>
        <taxon>Hexacorallia</taxon>
        <taxon>Scleractinia</taxon>
        <taxon>Astrocoeniina</taxon>
        <taxon>Acroporidae</taxon>
        <taxon>Acropora</taxon>
    </lineage>
</organism>
<proteinExistence type="predicted"/>
<feature type="compositionally biased region" description="Polar residues" evidence="1">
    <location>
        <begin position="117"/>
        <end position="132"/>
    </location>
</feature>
<name>A0AAD9QSU2_ACRCE</name>
<feature type="compositionally biased region" description="Polar residues" evidence="1">
    <location>
        <begin position="139"/>
        <end position="157"/>
    </location>
</feature>
<dbReference type="Pfam" id="PF00024">
    <property type="entry name" value="PAN_1"/>
    <property type="match status" value="1"/>
</dbReference>
<dbReference type="EMBL" id="JARQWQ010000016">
    <property type="protein sequence ID" value="KAK2566741.1"/>
    <property type="molecule type" value="Genomic_DNA"/>
</dbReference>
<dbReference type="InterPro" id="IPR003609">
    <property type="entry name" value="Pan_app"/>
</dbReference>
<dbReference type="SMART" id="SM00473">
    <property type="entry name" value="PAN_AP"/>
    <property type="match status" value="1"/>
</dbReference>
<evidence type="ECO:0000313" key="3">
    <source>
        <dbReference type="EMBL" id="KAK2566741.1"/>
    </source>
</evidence>
<evidence type="ECO:0000256" key="1">
    <source>
        <dbReference type="SAM" id="MobiDB-lite"/>
    </source>
</evidence>
<evidence type="ECO:0000313" key="4">
    <source>
        <dbReference type="Proteomes" id="UP001249851"/>
    </source>
</evidence>
<comment type="caution">
    <text evidence="3">The sequence shown here is derived from an EMBL/GenBank/DDBJ whole genome shotgun (WGS) entry which is preliminary data.</text>
</comment>
<dbReference type="PROSITE" id="PS50948">
    <property type="entry name" value="PAN"/>
    <property type="match status" value="1"/>
</dbReference>
<dbReference type="SUPFAM" id="SSF57414">
    <property type="entry name" value="Hairpin loop containing domain-like"/>
    <property type="match status" value="1"/>
</dbReference>
<accession>A0AAD9QSU2</accession>
<dbReference type="Proteomes" id="UP001249851">
    <property type="component" value="Unassembled WGS sequence"/>
</dbReference>
<reference evidence="3" key="1">
    <citation type="journal article" date="2023" name="G3 (Bethesda)">
        <title>Whole genome assembly and annotation of the endangered Caribbean coral Acropora cervicornis.</title>
        <authorList>
            <person name="Selwyn J.D."/>
            <person name="Vollmer S.V."/>
        </authorList>
    </citation>
    <scope>NUCLEOTIDE SEQUENCE</scope>
    <source>
        <strain evidence="3">K2</strain>
    </source>
</reference>
<gene>
    <name evidence="3" type="ORF">P5673_009414</name>
</gene>
<evidence type="ECO:0000259" key="2">
    <source>
        <dbReference type="PROSITE" id="PS50948"/>
    </source>
</evidence>
<feature type="region of interest" description="Disordered" evidence="1">
    <location>
        <begin position="110"/>
        <end position="157"/>
    </location>
</feature>
<dbReference type="Gene3D" id="3.50.4.10">
    <property type="entry name" value="Hepatocyte Growth Factor"/>
    <property type="match status" value="1"/>
</dbReference>
<reference evidence="3" key="2">
    <citation type="journal article" date="2023" name="Science">
        <title>Genomic signatures of disease resistance in endangered staghorn corals.</title>
        <authorList>
            <person name="Vollmer S.V."/>
            <person name="Selwyn J.D."/>
            <person name="Despard B.A."/>
            <person name="Roesel C.L."/>
        </authorList>
    </citation>
    <scope>NUCLEOTIDE SEQUENCE</scope>
    <source>
        <strain evidence="3">K2</strain>
    </source>
</reference>
<dbReference type="AlphaFoldDB" id="A0AAD9QSU2"/>
<feature type="domain" description="Apple" evidence="2">
    <location>
        <begin position="25"/>
        <end position="123"/>
    </location>
</feature>